<protein>
    <submittedName>
        <fullName evidence="2">Uncharacterized protein</fullName>
    </submittedName>
</protein>
<proteinExistence type="predicted"/>
<accession>A0A0B7A4K7</accession>
<gene>
    <name evidence="2" type="primary">ORF93265</name>
</gene>
<dbReference type="EMBL" id="HACG01028076">
    <property type="protein sequence ID" value="CEK74941.1"/>
    <property type="molecule type" value="Transcribed_RNA"/>
</dbReference>
<organism evidence="2">
    <name type="scientific">Arion vulgaris</name>
    <dbReference type="NCBI Taxonomy" id="1028688"/>
    <lineage>
        <taxon>Eukaryota</taxon>
        <taxon>Metazoa</taxon>
        <taxon>Spiralia</taxon>
        <taxon>Lophotrochozoa</taxon>
        <taxon>Mollusca</taxon>
        <taxon>Gastropoda</taxon>
        <taxon>Heterobranchia</taxon>
        <taxon>Euthyneura</taxon>
        <taxon>Panpulmonata</taxon>
        <taxon>Eupulmonata</taxon>
        <taxon>Stylommatophora</taxon>
        <taxon>Helicina</taxon>
        <taxon>Arionoidea</taxon>
        <taxon>Arionidae</taxon>
        <taxon>Arion</taxon>
    </lineage>
</organism>
<evidence type="ECO:0000256" key="1">
    <source>
        <dbReference type="SAM" id="MobiDB-lite"/>
    </source>
</evidence>
<name>A0A0B7A4K7_9EUPU</name>
<reference evidence="2" key="1">
    <citation type="submission" date="2014-12" db="EMBL/GenBank/DDBJ databases">
        <title>Insight into the proteome of Arion vulgaris.</title>
        <authorList>
            <person name="Aradska J."/>
            <person name="Bulat T."/>
            <person name="Smidak R."/>
            <person name="Sarate P."/>
            <person name="Gangsoo J."/>
            <person name="Sialana F."/>
            <person name="Bilban M."/>
            <person name="Lubec G."/>
        </authorList>
    </citation>
    <scope>NUCLEOTIDE SEQUENCE</scope>
    <source>
        <tissue evidence="2">Skin</tissue>
    </source>
</reference>
<dbReference type="AlphaFoldDB" id="A0A0B7A4K7"/>
<feature type="non-terminal residue" evidence="2">
    <location>
        <position position="120"/>
    </location>
</feature>
<feature type="region of interest" description="Disordered" evidence="1">
    <location>
        <begin position="83"/>
        <end position="120"/>
    </location>
</feature>
<feature type="non-terminal residue" evidence="2">
    <location>
        <position position="1"/>
    </location>
</feature>
<evidence type="ECO:0000313" key="2">
    <source>
        <dbReference type="EMBL" id="CEK74941.1"/>
    </source>
</evidence>
<sequence>ETLKDSFVVSSSTKDFADWASDDSNFWDDDTKIGDKSETTVQVTSEKLNVQKKGLKVIDNVEEIVNSSLEQDALLKEVEGIAEGSGKDMVDETNEKADEKKEEIVEKKESIDETNEKGEE</sequence>